<evidence type="ECO:0000313" key="8">
    <source>
        <dbReference type="Proteomes" id="UP000284431"/>
    </source>
</evidence>
<gene>
    <name evidence="7" type="ORF">DXA49_02150</name>
</gene>
<dbReference type="GO" id="GO:0004803">
    <property type="term" value="F:transposase activity"/>
    <property type="evidence" value="ECO:0007669"/>
    <property type="project" value="InterPro"/>
</dbReference>
<dbReference type="InterPro" id="IPR012337">
    <property type="entry name" value="RNaseH-like_sf"/>
</dbReference>
<evidence type="ECO:0000256" key="4">
    <source>
        <dbReference type="ARBA" id="ARBA00023172"/>
    </source>
</evidence>
<dbReference type="PANTHER" id="PTHR33258:SF1">
    <property type="entry name" value="TRANSPOSASE INSL FOR INSERTION SEQUENCE ELEMENT IS186A-RELATED"/>
    <property type="match status" value="1"/>
</dbReference>
<dbReference type="Pfam" id="PF14294">
    <property type="entry name" value="DUF4372"/>
    <property type="match status" value="1"/>
</dbReference>
<dbReference type="Pfam" id="PF01609">
    <property type="entry name" value="DDE_Tnp_1"/>
    <property type="match status" value="1"/>
</dbReference>
<evidence type="ECO:0000256" key="2">
    <source>
        <dbReference type="ARBA" id="ARBA00022578"/>
    </source>
</evidence>
<comment type="similarity">
    <text evidence="1">Belongs to the transposase 11 family.</text>
</comment>
<accession>A0A413JD34</accession>
<dbReference type="EMBL" id="QSCS01000002">
    <property type="protein sequence ID" value="RGY29602.1"/>
    <property type="molecule type" value="Genomic_DNA"/>
</dbReference>
<evidence type="ECO:0000256" key="1">
    <source>
        <dbReference type="ARBA" id="ARBA00010075"/>
    </source>
</evidence>
<evidence type="ECO:0000313" key="7">
    <source>
        <dbReference type="EMBL" id="RGY29602.1"/>
    </source>
</evidence>
<comment type="caution">
    <text evidence="7">The sequence shown here is derived from an EMBL/GenBank/DDBJ whole genome shotgun (WGS) entry which is preliminary data.</text>
</comment>
<dbReference type="Proteomes" id="UP000284431">
    <property type="component" value="Unassembled WGS sequence"/>
</dbReference>
<name>A0A413JD34_9BACE</name>
<protein>
    <submittedName>
        <fullName evidence="7">IS4 family transposase</fullName>
    </submittedName>
</protein>
<evidence type="ECO:0000259" key="5">
    <source>
        <dbReference type="Pfam" id="PF01609"/>
    </source>
</evidence>
<dbReference type="SUPFAM" id="SSF53098">
    <property type="entry name" value="Ribonuclease H-like"/>
    <property type="match status" value="1"/>
</dbReference>
<feature type="domain" description="Transposase IS4-like" evidence="5">
    <location>
        <begin position="130"/>
        <end position="348"/>
    </location>
</feature>
<dbReference type="AlphaFoldDB" id="A0A413JD34"/>
<proteinExistence type="inferred from homology"/>
<keyword evidence="4" id="KW-0233">DNA recombination</keyword>
<keyword evidence="2" id="KW-0815">Transposition</keyword>
<evidence type="ECO:0000259" key="6">
    <source>
        <dbReference type="Pfam" id="PF14294"/>
    </source>
</evidence>
<reference evidence="7 8" key="1">
    <citation type="submission" date="2018-08" db="EMBL/GenBank/DDBJ databases">
        <title>A genome reference for cultivated species of the human gut microbiota.</title>
        <authorList>
            <person name="Zou Y."/>
            <person name="Xue W."/>
            <person name="Luo G."/>
        </authorList>
    </citation>
    <scope>NUCLEOTIDE SEQUENCE [LARGE SCALE GENOMIC DNA]</scope>
    <source>
        <strain evidence="7 8">OF02-6LB</strain>
    </source>
</reference>
<sequence length="411" mass="47953">MNKGTHFSGQPMYGQLINLLSKDEILKFSHNRNGERYVKHFDAYQHLAVMLYAVIKRFDSLREITDSMFPEARKLAHLGIGMMPRRSTLSDANARRPETVFEDTYRSLYARYKDELSSDSRKRQVPSWLHRLQIIDSTTISLFSNLIFKGVGRHPKTGKKKGGIKVHTNIHANEGVPSDIKFTSATTNDSFMLKPANYNDGDIIALDRAYIDYSKFEELTCRGVIYVTKMKKNLVYEVLSDMMCMAPCGLMEYRVQVVEFKKRIKYGEDIKHKARIITYVDLRKTKPKIISLLTNDMDMDVEDVIAIYRKRWEIELLFKQLKQNFPLRYFYGESANAIKIQIWVTLIANILLMVIQKRIKRSWSFSGLATMVRIMLMYYVNCYTFFEDPEKDWADLVQEAKEAPPEPSLFD</sequence>
<dbReference type="PANTHER" id="PTHR33258">
    <property type="entry name" value="TRANSPOSASE INSL FOR INSERTION SEQUENCE ELEMENT IS186A-RELATED"/>
    <property type="match status" value="1"/>
</dbReference>
<evidence type="ECO:0000256" key="3">
    <source>
        <dbReference type="ARBA" id="ARBA00023125"/>
    </source>
</evidence>
<dbReference type="InterPro" id="IPR025399">
    <property type="entry name" value="DUF4372"/>
</dbReference>
<dbReference type="GO" id="GO:0003677">
    <property type="term" value="F:DNA binding"/>
    <property type="evidence" value="ECO:0007669"/>
    <property type="project" value="UniProtKB-KW"/>
</dbReference>
<dbReference type="InterPro" id="IPR002559">
    <property type="entry name" value="Transposase_11"/>
</dbReference>
<keyword evidence="3" id="KW-0238">DNA-binding</keyword>
<organism evidence="7 8">
    <name type="scientific">Bacteroides caccae</name>
    <dbReference type="NCBI Taxonomy" id="47678"/>
    <lineage>
        <taxon>Bacteria</taxon>
        <taxon>Pseudomonadati</taxon>
        <taxon>Bacteroidota</taxon>
        <taxon>Bacteroidia</taxon>
        <taxon>Bacteroidales</taxon>
        <taxon>Bacteroidaceae</taxon>
        <taxon>Bacteroides</taxon>
    </lineage>
</organism>
<dbReference type="NCBIfam" id="NF033592">
    <property type="entry name" value="transpos_IS4_1"/>
    <property type="match status" value="1"/>
</dbReference>
<dbReference type="InterPro" id="IPR047952">
    <property type="entry name" value="Transpos_IS4"/>
</dbReference>
<dbReference type="RefSeq" id="WP_118299830.1">
    <property type="nucleotide sequence ID" value="NZ_JAPUBL010000085.1"/>
</dbReference>
<dbReference type="GO" id="GO:0006313">
    <property type="term" value="P:DNA transposition"/>
    <property type="evidence" value="ECO:0007669"/>
    <property type="project" value="InterPro"/>
</dbReference>
<feature type="domain" description="DUF4372" evidence="6">
    <location>
        <begin position="9"/>
        <end position="80"/>
    </location>
</feature>